<keyword evidence="2" id="KW-1185">Reference proteome</keyword>
<dbReference type="Gene3D" id="1.10.3210.10">
    <property type="entry name" value="Hypothetical protein af1432"/>
    <property type="match status" value="1"/>
</dbReference>
<dbReference type="PIRSF" id="PIRSF035170">
    <property type="entry name" value="HD_phosphohydro"/>
    <property type="match status" value="1"/>
</dbReference>
<dbReference type="AlphaFoldDB" id="A0AAW2YR07"/>
<evidence type="ECO:0000313" key="1">
    <source>
        <dbReference type="EMBL" id="KAL0479777.1"/>
    </source>
</evidence>
<gene>
    <name evidence="1" type="ORF">AKO1_000718</name>
</gene>
<dbReference type="PANTHER" id="PTHR21174:SF0">
    <property type="entry name" value="HD PHOSPHOHYDROLASE FAMILY PROTEIN-RELATED"/>
    <property type="match status" value="1"/>
</dbReference>
<evidence type="ECO:0000313" key="2">
    <source>
        <dbReference type="Proteomes" id="UP001431209"/>
    </source>
</evidence>
<dbReference type="SUPFAM" id="SSF109604">
    <property type="entry name" value="HD-domain/PDEase-like"/>
    <property type="match status" value="1"/>
</dbReference>
<proteinExistence type="predicted"/>
<comment type="caution">
    <text evidence="1">The sequence shown here is derived from an EMBL/GenBank/DDBJ whole genome shotgun (WGS) entry which is preliminary data.</text>
</comment>
<reference evidence="1 2" key="1">
    <citation type="submission" date="2024-03" db="EMBL/GenBank/DDBJ databases">
        <title>The Acrasis kona genome and developmental transcriptomes reveal deep origins of eukaryotic multicellular pathways.</title>
        <authorList>
            <person name="Sheikh S."/>
            <person name="Fu C.-J."/>
            <person name="Brown M.W."/>
            <person name="Baldauf S.L."/>
        </authorList>
    </citation>
    <scope>NUCLEOTIDE SEQUENCE [LARGE SCALE GENOMIC DNA]</scope>
    <source>
        <strain evidence="1 2">ATCC MYA-3509</strain>
    </source>
</reference>
<organism evidence="1 2">
    <name type="scientific">Acrasis kona</name>
    <dbReference type="NCBI Taxonomy" id="1008807"/>
    <lineage>
        <taxon>Eukaryota</taxon>
        <taxon>Discoba</taxon>
        <taxon>Heterolobosea</taxon>
        <taxon>Tetramitia</taxon>
        <taxon>Eutetramitia</taxon>
        <taxon>Acrasidae</taxon>
        <taxon>Acrasis</taxon>
    </lineage>
</organism>
<dbReference type="Proteomes" id="UP001431209">
    <property type="component" value="Unassembled WGS sequence"/>
</dbReference>
<name>A0AAW2YR07_9EUKA</name>
<protein>
    <submittedName>
        <fullName evidence="1">SecA</fullName>
    </submittedName>
</protein>
<dbReference type="EMBL" id="JAOPGA020000602">
    <property type="protein sequence ID" value="KAL0479777.1"/>
    <property type="molecule type" value="Genomic_DNA"/>
</dbReference>
<dbReference type="PANTHER" id="PTHR21174">
    <property type="match status" value="1"/>
</dbReference>
<dbReference type="InterPro" id="IPR009218">
    <property type="entry name" value="HD_phosphohydro"/>
</dbReference>
<sequence>MKSSSYEHYKDLVVFYKATDTYENKWWDIIIKMYAEEQRYYHTLDHIEDIFNKLKDKNLQPFDKHVMSMTVLFHDIIYQPTKHDNEDQSASLFLEFAIDFCIPKEESDVVVEIILATKNHTKHKDGSYIMHVFLDLDLSILGSNQQDYDTYAKNIRNEYNHVDDQTFKTERGKFLTSWINKIESGESLFYTDTMRSLYEAKSLINMKRELQNL</sequence>
<accession>A0AAW2YR07</accession>